<evidence type="ECO:0000256" key="7">
    <source>
        <dbReference type="ARBA" id="ARBA00023157"/>
    </source>
</evidence>
<dbReference type="InterPro" id="IPR036188">
    <property type="entry name" value="FAD/NAD-bd_sf"/>
</dbReference>
<dbReference type="PANTHER" id="PTHR43014:SF2">
    <property type="entry name" value="MERCURIC REDUCTASE"/>
    <property type="match status" value="1"/>
</dbReference>
<evidence type="ECO:0000259" key="10">
    <source>
        <dbReference type="Pfam" id="PF02852"/>
    </source>
</evidence>
<feature type="domain" description="Pyridine nucleotide-disulphide oxidoreductase dimerisation" evidence="10">
    <location>
        <begin position="343"/>
        <end position="450"/>
    </location>
</feature>
<comment type="caution">
    <text evidence="12">The sequence shown here is derived from an EMBL/GenBank/DDBJ whole genome shotgun (WGS) entry which is preliminary data.</text>
</comment>
<evidence type="ECO:0000256" key="5">
    <source>
        <dbReference type="ARBA" id="ARBA00022857"/>
    </source>
</evidence>
<dbReference type="InterPro" id="IPR004099">
    <property type="entry name" value="Pyr_nucl-diS_OxRdtase_dimer"/>
</dbReference>
<dbReference type="InterPro" id="IPR012999">
    <property type="entry name" value="Pyr_OxRdtase_I_AS"/>
</dbReference>
<sequence>MATVLKPDICVIGGGSGGLSVAAAAASFGVSVVLIEKGKMGGDCLNYGCVPSKSLIAAGVQAHRLSQGPAFGVAAVEPHVDFAKSMRHVERVIAAIAPNDSVARFTALGVKVIQEEARFKDARTVIAGDHTVRARRFVIATGSSPVAPPTPGLDSVPYLTNETIFARKRLPAHLIVIGGGPVGLELAQAHRRLGASVTVVEAMAALGNDDPELAAVVLKHLRAEGVEVLEHTKVGRVEKRGRSGVRVHLEGEDGTRILDGSHLLVAAGRQPNVAALALEKARVAYTAKGIKVSSKLRTTNRRVYAIGDAAGGLQFTHVANYHAGLVIRAILFRLPARENRSLIPRVTYTDPELAHIGLTEAEARKRGSRVKVLRWPYVENDRAQTERRTEGFIKLVAGRRGRILGVSIVGEGAGEMMNFWSLVFAKRMSVRDITGYVAPYPTMGEIGKRAAISYFTDATRKPVVRGLIRFLRLFG</sequence>
<dbReference type="SUPFAM" id="SSF51905">
    <property type="entry name" value="FAD/NAD(P)-binding domain"/>
    <property type="match status" value="1"/>
</dbReference>
<organism evidence="12 13">
    <name type="scientific">Chelativorans salis</name>
    <dbReference type="NCBI Taxonomy" id="2978478"/>
    <lineage>
        <taxon>Bacteria</taxon>
        <taxon>Pseudomonadati</taxon>
        <taxon>Pseudomonadota</taxon>
        <taxon>Alphaproteobacteria</taxon>
        <taxon>Hyphomicrobiales</taxon>
        <taxon>Phyllobacteriaceae</taxon>
        <taxon>Chelativorans</taxon>
    </lineage>
</organism>
<proteinExistence type="inferred from homology"/>
<accession>A0ABT2LI14</accession>
<evidence type="ECO:0000313" key="13">
    <source>
        <dbReference type="Proteomes" id="UP001320831"/>
    </source>
</evidence>
<reference evidence="12 13" key="1">
    <citation type="submission" date="2022-09" db="EMBL/GenBank/DDBJ databases">
        <title>Chelativorans salina sp. nov., a novel slightly halophilic bacterium isolated from a saline lake sediment enrichment.</title>
        <authorList>
            <person name="Gao L."/>
            <person name="Fang B.-Z."/>
            <person name="Li W.-J."/>
        </authorList>
    </citation>
    <scope>NUCLEOTIDE SEQUENCE [LARGE SCALE GENOMIC DNA]</scope>
    <source>
        <strain evidence="12 13">EGI FJ00035</strain>
    </source>
</reference>
<dbReference type="Pfam" id="PF02852">
    <property type="entry name" value="Pyr_redox_dim"/>
    <property type="match status" value="1"/>
</dbReference>
<evidence type="ECO:0000256" key="2">
    <source>
        <dbReference type="ARBA" id="ARBA00007532"/>
    </source>
</evidence>
<dbReference type="PRINTS" id="PR00411">
    <property type="entry name" value="PNDRDTASEI"/>
</dbReference>
<comment type="similarity">
    <text evidence="2 9">Belongs to the class-I pyridine nucleotide-disulfide oxidoreductase family.</text>
</comment>
<dbReference type="PROSITE" id="PS00076">
    <property type="entry name" value="PYRIDINE_REDOX_1"/>
    <property type="match status" value="1"/>
</dbReference>
<dbReference type="SUPFAM" id="SSF55424">
    <property type="entry name" value="FAD/NAD-linked reductases, dimerisation (C-terminal) domain"/>
    <property type="match status" value="1"/>
</dbReference>
<evidence type="ECO:0000256" key="1">
    <source>
        <dbReference type="ARBA" id="ARBA00001974"/>
    </source>
</evidence>
<dbReference type="EMBL" id="JAOCZP010000001">
    <property type="protein sequence ID" value="MCT7373929.1"/>
    <property type="molecule type" value="Genomic_DNA"/>
</dbReference>
<dbReference type="PIRSF" id="PIRSF000350">
    <property type="entry name" value="Mercury_reductase_MerA"/>
    <property type="match status" value="1"/>
</dbReference>
<protein>
    <submittedName>
        <fullName evidence="12">FAD-dependent oxidoreductase</fullName>
    </submittedName>
</protein>
<name>A0ABT2LI14_9HYPH</name>
<evidence type="ECO:0000256" key="8">
    <source>
        <dbReference type="ARBA" id="ARBA00023284"/>
    </source>
</evidence>
<evidence type="ECO:0000256" key="6">
    <source>
        <dbReference type="ARBA" id="ARBA00023002"/>
    </source>
</evidence>
<dbReference type="PRINTS" id="PR00368">
    <property type="entry name" value="FADPNR"/>
</dbReference>
<keyword evidence="7" id="KW-1015">Disulfide bond</keyword>
<keyword evidence="13" id="KW-1185">Reference proteome</keyword>
<evidence type="ECO:0000259" key="11">
    <source>
        <dbReference type="Pfam" id="PF07992"/>
    </source>
</evidence>
<keyword evidence="8 9" id="KW-0676">Redox-active center</keyword>
<keyword evidence="3 9" id="KW-0285">Flavoprotein</keyword>
<dbReference type="Proteomes" id="UP001320831">
    <property type="component" value="Unassembled WGS sequence"/>
</dbReference>
<dbReference type="PANTHER" id="PTHR43014">
    <property type="entry name" value="MERCURIC REDUCTASE"/>
    <property type="match status" value="1"/>
</dbReference>
<evidence type="ECO:0000313" key="12">
    <source>
        <dbReference type="EMBL" id="MCT7373929.1"/>
    </source>
</evidence>
<gene>
    <name evidence="12" type="ORF">N5A92_02590</name>
</gene>
<comment type="cofactor">
    <cofactor evidence="1">
        <name>FAD</name>
        <dbReference type="ChEBI" id="CHEBI:57692"/>
    </cofactor>
</comment>
<feature type="domain" description="FAD/NAD(P)-binding" evidence="11">
    <location>
        <begin position="8"/>
        <end position="322"/>
    </location>
</feature>
<dbReference type="InterPro" id="IPR001100">
    <property type="entry name" value="Pyr_nuc-diS_OxRdtase"/>
</dbReference>
<dbReference type="Gene3D" id="3.30.390.30">
    <property type="match status" value="1"/>
</dbReference>
<dbReference type="Pfam" id="PF07992">
    <property type="entry name" value="Pyr_redox_2"/>
    <property type="match status" value="1"/>
</dbReference>
<dbReference type="RefSeq" id="WP_260900267.1">
    <property type="nucleotide sequence ID" value="NZ_JAOCZP010000001.1"/>
</dbReference>
<evidence type="ECO:0000256" key="4">
    <source>
        <dbReference type="ARBA" id="ARBA00022827"/>
    </source>
</evidence>
<dbReference type="Gene3D" id="3.50.50.60">
    <property type="entry name" value="FAD/NAD(P)-binding domain"/>
    <property type="match status" value="2"/>
</dbReference>
<evidence type="ECO:0000256" key="9">
    <source>
        <dbReference type="RuleBase" id="RU003691"/>
    </source>
</evidence>
<keyword evidence="5" id="KW-0521">NADP</keyword>
<dbReference type="InterPro" id="IPR016156">
    <property type="entry name" value="FAD/NAD-linked_Rdtase_dimer_sf"/>
</dbReference>
<keyword evidence="4 9" id="KW-0274">FAD</keyword>
<dbReference type="InterPro" id="IPR023753">
    <property type="entry name" value="FAD/NAD-binding_dom"/>
</dbReference>
<evidence type="ECO:0000256" key="3">
    <source>
        <dbReference type="ARBA" id="ARBA00022630"/>
    </source>
</evidence>
<keyword evidence="6 9" id="KW-0560">Oxidoreductase</keyword>